<keyword evidence="4" id="KW-0378">Hydrolase</keyword>
<reference evidence="10" key="1">
    <citation type="journal article" date="2020" name="Nature">
        <title>Giant virus diversity and host interactions through global metagenomics.</title>
        <authorList>
            <person name="Schulz F."/>
            <person name="Roux S."/>
            <person name="Paez-Espino D."/>
            <person name="Jungbluth S."/>
            <person name="Walsh D.A."/>
            <person name="Denef V.J."/>
            <person name="McMahon K.D."/>
            <person name="Konstantinidis K.T."/>
            <person name="Eloe-Fadrosh E.A."/>
            <person name="Kyrpides N.C."/>
            <person name="Woyke T."/>
        </authorList>
    </citation>
    <scope>NUCLEOTIDE SEQUENCE</scope>
    <source>
        <strain evidence="10">GVMAG-M-3300023184-101</strain>
    </source>
</reference>
<dbReference type="InterPro" id="IPR000718">
    <property type="entry name" value="Peptidase_M13"/>
</dbReference>
<dbReference type="InterPro" id="IPR018497">
    <property type="entry name" value="Peptidase_M13_C"/>
</dbReference>
<evidence type="ECO:0000256" key="6">
    <source>
        <dbReference type="ARBA" id="ARBA00023049"/>
    </source>
</evidence>
<accession>A0A6C0HHX3</accession>
<dbReference type="EMBL" id="MN739950">
    <property type="protein sequence ID" value="QHT79613.1"/>
    <property type="molecule type" value="Genomic_DNA"/>
</dbReference>
<evidence type="ECO:0000256" key="5">
    <source>
        <dbReference type="ARBA" id="ARBA00022833"/>
    </source>
</evidence>
<dbReference type="InterPro" id="IPR024079">
    <property type="entry name" value="MetalloPept_cat_dom_sf"/>
</dbReference>
<dbReference type="GO" id="GO:0046872">
    <property type="term" value="F:metal ion binding"/>
    <property type="evidence" value="ECO:0007669"/>
    <property type="project" value="UniProtKB-KW"/>
</dbReference>
<dbReference type="CDD" id="cd08662">
    <property type="entry name" value="M13"/>
    <property type="match status" value="1"/>
</dbReference>
<evidence type="ECO:0000256" key="3">
    <source>
        <dbReference type="ARBA" id="ARBA00022723"/>
    </source>
</evidence>
<evidence type="ECO:0000256" key="4">
    <source>
        <dbReference type="ARBA" id="ARBA00022801"/>
    </source>
</evidence>
<dbReference type="InterPro" id="IPR008753">
    <property type="entry name" value="Peptidase_M13_N"/>
</dbReference>
<protein>
    <recommendedName>
        <fullName evidence="11">Peptidase M13 C-terminal domain-containing protein</fullName>
    </recommendedName>
</protein>
<feature type="domain" description="Peptidase M13 C-terminal" evidence="8">
    <location>
        <begin position="584"/>
        <end position="781"/>
    </location>
</feature>
<dbReference type="Gene3D" id="1.10.1380.10">
    <property type="entry name" value="Neutral endopeptidase , domain2"/>
    <property type="match status" value="1"/>
</dbReference>
<keyword evidence="6" id="KW-0482">Metalloprotease</keyword>
<dbReference type="InterPro" id="IPR042089">
    <property type="entry name" value="Peptidase_M13_dom_2"/>
</dbReference>
<dbReference type="GO" id="GO:0016485">
    <property type="term" value="P:protein processing"/>
    <property type="evidence" value="ECO:0007669"/>
    <property type="project" value="TreeGrafter"/>
</dbReference>
<feature type="compositionally biased region" description="Basic residues" evidence="7">
    <location>
        <begin position="1"/>
        <end position="13"/>
    </location>
</feature>
<dbReference type="GO" id="GO:0004222">
    <property type="term" value="F:metalloendopeptidase activity"/>
    <property type="evidence" value="ECO:0007669"/>
    <property type="project" value="InterPro"/>
</dbReference>
<keyword evidence="3" id="KW-0479">Metal-binding</keyword>
<evidence type="ECO:0000256" key="2">
    <source>
        <dbReference type="ARBA" id="ARBA00022670"/>
    </source>
</evidence>
<dbReference type="GO" id="GO:0005886">
    <property type="term" value="C:plasma membrane"/>
    <property type="evidence" value="ECO:0007669"/>
    <property type="project" value="TreeGrafter"/>
</dbReference>
<dbReference type="Gene3D" id="3.40.390.10">
    <property type="entry name" value="Collagenase (Catalytic Domain)"/>
    <property type="match status" value="1"/>
</dbReference>
<feature type="region of interest" description="Disordered" evidence="7">
    <location>
        <begin position="1"/>
        <end position="26"/>
    </location>
</feature>
<organism evidence="10">
    <name type="scientific">viral metagenome</name>
    <dbReference type="NCBI Taxonomy" id="1070528"/>
    <lineage>
        <taxon>unclassified sequences</taxon>
        <taxon>metagenomes</taxon>
        <taxon>organismal metagenomes</taxon>
    </lineage>
</organism>
<keyword evidence="2" id="KW-0645">Protease</keyword>
<dbReference type="AlphaFoldDB" id="A0A6C0HHX3"/>
<keyword evidence="5" id="KW-0862">Zinc</keyword>
<evidence type="ECO:0000259" key="9">
    <source>
        <dbReference type="Pfam" id="PF05649"/>
    </source>
</evidence>
<evidence type="ECO:0000256" key="1">
    <source>
        <dbReference type="ARBA" id="ARBA00001947"/>
    </source>
</evidence>
<dbReference type="Pfam" id="PF05649">
    <property type="entry name" value="Peptidase_M13_N"/>
    <property type="match status" value="1"/>
</dbReference>
<evidence type="ECO:0008006" key="11">
    <source>
        <dbReference type="Google" id="ProtNLM"/>
    </source>
</evidence>
<dbReference type="Pfam" id="PF01431">
    <property type="entry name" value="Peptidase_M13"/>
    <property type="match status" value="1"/>
</dbReference>
<dbReference type="SUPFAM" id="SSF55486">
    <property type="entry name" value="Metalloproteases ('zincins'), catalytic domain"/>
    <property type="match status" value="1"/>
</dbReference>
<sequence>MRKRNKKFTKKISKTNSSKNNGDTIKPFTKKIKHWHKVIKLPHDKTTTKDRKFCTTDKSISKICESGKFSQYTEDFYNKANIETFNSYVTQIDDKYAKYKHIKIPMEKRTQYLIDKFRNITKKSNTNKDMIKDNFYDYVNRQWAKETIIEDQPKFYVQVDNFRIVQEKVYYQLIEYIKKYIKQHPTSEKAKAIKNLYNSLSTDTSVKALLKHCKEILSEFDDYINPNTATNVYDALADINRNEIISWGAPIQWQILPDEKDVTKYISHLSSAQLSIYDYLIYIDDPADNNETKKYKSYIKYHFFKFINETFEVCLGDKDHGYKPQDVWDVELELLDAMGCLSVKNDNPDFYNVVTSDEIENTYGFDWTEFTRKLGYKETPKKIIVSSLNSLKCTMTLLKEKWNTPKWKTYWLYIHYRQIIRFEPKYNHIHFIFFKHILEGQPVEMPHDIRPIIGLSMCFNTFLTEQYIEHNYNPLYVDYVQHLATDLKTLFIYKIERNTWLSPSTKKTALNKLKQLKLVVGSPNKLRYDPLFDYKADDSWYNLRLLTQWKHKRYISLEGKDVIDIPEIDWQEMKLTGTQAYMVNAYYRPTSNSIYVPLAYLQPPFIDLKERGLEYNLAFIGYTIAHELSHCLDDNGSKFDENGNLNNWWTDHDKKIFQAKIKDVVNQYETVAKRDGIVFDAEIGVGEDLADISGMSLVEEYLRDYSVINNDIDIIRYINLRQLYIYLAIQGKQKIFKKAIKAQLKINPHPLEKYRVNCPLSRLPVFRAIFEIKKGDGMWWHNTDSIW</sequence>
<dbReference type="PROSITE" id="PS51885">
    <property type="entry name" value="NEPRILYSIN"/>
    <property type="match status" value="1"/>
</dbReference>
<evidence type="ECO:0000313" key="10">
    <source>
        <dbReference type="EMBL" id="QHT79613.1"/>
    </source>
</evidence>
<evidence type="ECO:0000256" key="7">
    <source>
        <dbReference type="SAM" id="MobiDB-lite"/>
    </source>
</evidence>
<name>A0A6C0HHX3_9ZZZZ</name>
<proteinExistence type="predicted"/>
<dbReference type="PANTHER" id="PTHR11733:SF241">
    <property type="entry name" value="GH26575P-RELATED"/>
    <property type="match status" value="1"/>
</dbReference>
<dbReference type="PRINTS" id="PR00786">
    <property type="entry name" value="NEPRILYSIN"/>
</dbReference>
<evidence type="ECO:0000259" key="8">
    <source>
        <dbReference type="Pfam" id="PF01431"/>
    </source>
</evidence>
<feature type="domain" description="Peptidase M13 N-terminal" evidence="9">
    <location>
        <begin position="132"/>
        <end position="523"/>
    </location>
</feature>
<comment type="cofactor">
    <cofactor evidence="1">
        <name>Zn(2+)</name>
        <dbReference type="ChEBI" id="CHEBI:29105"/>
    </cofactor>
</comment>
<dbReference type="PANTHER" id="PTHR11733">
    <property type="entry name" value="ZINC METALLOPROTEASE FAMILY M13 NEPRILYSIN-RELATED"/>
    <property type="match status" value="1"/>
</dbReference>